<evidence type="ECO:0000259" key="1">
    <source>
        <dbReference type="Pfam" id="PF07714"/>
    </source>
</evidence>
<gene>
    <name evidence="2" type="ORF">AGERDE_LOCUS1502</name>
</gene>
<reference evidence="2" key="1">
    <citation type="submission" date="2021-06" db="EMBL/GenBank/DDBJ databases">
        <authorList>
            <person name="Kallberg Y."/>
            <person name="Tangrot J."/>
            <person name="Rosling A."/>
        </authorList>
    </citation>
    <scope>NUCLEOTIDE SEQUENCE</scope>
    <source>
        <strain evidence="2">MT106</strain>
    </source>
</reference>
<dbReference type="InterPro" id="IPR011009">
    <property type="entry name" value="Kinase-like_dom_sf"/>
</dbReference>
<organism evidence="2 3">
    <name type="scientific">Ambispora gerdemannii</name>
    <dbReference type="NCBI Taxonomy" id="144530"/>
    <lineage>
        <taxon>Eukaryota</taxon>
        <taxon>Fungi</taxon>
        <taxon>Fungi incertae sedis</taxon>
        <taxon>Mucoromycota</taxon>
        <taxon>Glomeromycotina</taxon>
        <taxon>Glomeromycetes</taxon>
        <taxon>Archaeosporales</taxon>
        <taxon>Ambisporaceae</taxon>
        <taxon>Ambispora</taxon>
    </lineage>
</organism>
<evidence type="ECO:0000313" key="2">
    <source>
        <dbReference type="EMBL" id="CAG8447343.1"/>
    </source>
</evidence>
<comment type="caution">
    <text evidence="2">The sequence shown here is derived from an EMBL/GenBank/DDBJ whole genome shotgun (WGS) entry which is preliminary data.</text>
</comment>
<name>A0A9N8V935_9GLOM</name>
<feature type="domain" description="Serine-threonine/tyrosine-protein kinase catalytic" evidence="1">
    <location>
        <begin position="11"/>
        <end position="91"/>
    </location>
</feature>
<sequence>MQFANNGMLRECLKEKCDTLNWTTSQYSLGVLFWKISSCRVPFEGHNQIVLISLIITELRENTPSDTPAKYMELYQHCWELQPEGQPLIQEYLPY</sequence>
<dbReference type="EMBL" id="CAJVPL010000104">
    <property type="protein sequence ID" value="CAG8447343.1"/>
    <property type="molecule type" value="Genomic_DNA"/>
</dbReference>
<proteinExistence type="predicted"/>
<dbReference type="InterPro" id="IPR001245">
    <property type="entry name" value="Ser-Thr/Tyr_kinase_cat_dom"/>
</dbReference>
<keyword evidence="3" id="KW-1185">Reference proteome</keyword>
<dbReference type="Pfam" id="PF07714">
    <property type="entry name" value="PK_Tyr_Ser-Thr"/>
    <property type="match status" value="1"/>
</dbReference>
<protein>
    <submittedName>
        <fullName evidence="2">2473_t:CDS:1</fullName>
    </submittedName>
</protein>
<accession>A0A9N8V935</accession>
<dbReference type="SUPFAM" id="SSF56112">
    <property type="entry name" value="Protein kinase-like (PK-like)"/>
    <property type="match status" value="1"/>
</dbReference>
<dbReference type="GO" id="GO:0004672">
    <property type="term" value="F:protein kinase activity"/>
    <property type="evidence" value="ECO:0007669"/>
    <property type="project" value="InterPro"/>
</dbReference>
<dbReference type="Proteomes" id="UP000789831">
    <property type="component" value="Unassembled WGS sequence"/>
</dbReference>
<evidence type="ECO:0000313" key="3">
    <source>
        <dbReference type="Proteomes" id="UP000789831"/>
    </source>
</evidence>
<dbReference type="OrthoDB" id="2353542at2759"/>
<dbReference type="AlphaFoldDB" id="A0A9N8V935"/>
<dbReference type="Gene3D" id="1.10.510.10">
    <property type="entry name" value="Transferase(Phosphotransferase) domain 1"/>
    <property type="match status" value="1"/>
</dbReference>